<dbReference type="VEuPathDB" id="FungiDB:TRICI_003796"/>
<dbReference type="InterPro" id="IPR052292">
    <property type="entry name" value="Glucose_repression_reg"/>
</dbReference>
<evidence type="ECO:0000313" key="4">
    <source>
        <dbReference type="Proteomes" id="UP000761534"/>
    </source>
</evidence>
<proteinExistence type="predicted"/>
<dbReference type="GO" id="GO:0007039">
    <property type="term" value="P:protein catabolic process in the vacuole"/>
    <property type="evidence" value="ECO:0007669"/>
    <property type="project" value="TreeGrafter"/>
</dbReference>
<feature type="region of interest" description="Disordered" evidence="1">
    <location>
        <begin position="22"/>
        <end position="138"/>
    </location>
</feature>
<dbReference type="Pfam" id="PF08550">
    <property type="entry name" value="GATA_AreA"/>
    <property type="match status" value="1"/>
</dbReference>
<evidence type="ECO:0000313" key="3">
    <source>
        <dbReference type="EMBL" id="KAA8911509.1"/>
    </source>
</evidence>
<accession>A0A642V2S8</accession>
<dbReference type="AlphaFoldDB" id="A0A642V2S8"/>
<dbReference type="GO" id="GO:0042149">
    <property type="term" value="P:cellular response to glucose starvation"/>
    <property type="evidence" value="ECO:0007669"/>
    <property type="project" value="TreeGrafter"/>
</dbReference>
<feature type="region of interest" description="Disordered" evidence="1">
    <location>
        <begin position="317"/>
        <end position="355"/>
    </location>
</feature>
<evidence type="ECO:0000256" key="1">
    <source>
        <dbReference type="SAM" id="MobiDB-lite"/>
    </source>
</evidence>
<dbReference type="PANTHER" id="PTHR28051:SF1">
    <property type="entry name" value="PROTEIN MTL1-RELATED"/>
    <property type="match status" value="1"/>
</dbReference>
<feature type="region of interest" description="Disordered" evidence="1">
    <location>
        <begin position="567"/>
        <end position="589"/>
    </location>
</feature>
<dbReference type="Proteomes" id="UP000761534">
    <property type="component" value="Unassembled WGS sequence"/>
</dbReference>
<feature type="region of interest" description="Disordered" evidence="1">
    <location>
        <begin position="370"/>
        <end position="418"/>
    </location>
</feature>
<comment type="caution">
    <text evidence="3">The sequence shown here is derived from an EMBL/GenBank/DDBJ whole genome shotgun (WGS) entry which is preliminary data.</text>
</comment>
<evidence type="ECO:0000259" key="2">
    <source>
        <dbReference type="Pfam" id="PF08550"/>
    </source>
</evidence>
<reference evidence="3" key="1">
    <citation type="journal article" date="2019" name="G3 (Bethesda)">
        <title>Genome Assemblies of Two Rare Opportunistic Yeast Pathogens: Diutina rugosa (syn. Candida rugosa) and Trichomonascus ciferrii (syn. Candida ciferrii).</title>
        <authorList>
            <person name="Mixao V."/>
            <person name="Saus E."/>
            <person name="Hansen A.P."/>
            <person name="Lass-Florl C."/>
            <person name="Gabaldon T."/>
        </authorList>
    </citation>
    <scope>NUCLEOTIDE SEQUENCE</scope>
    <source>
        <strain evidence="3">CBS 4856</strain>
    </source>
</reference>
<dbReference type="PANTHER" id="PTHR28051">
    <property type="entry name" value="PROTEIN MTL1-RELATED"/>
    <property type="match status" value="1"/>
</dbReference>
<sequence>MGTIEESSVILDSKHYDKVIPLVNNDKDDNMSASGQKEQQMMDDGDPTMRSQAVHAASDEDFEKGTYSLKRTRSMGLLEGSSTPGPDLVGSMKDYPHLTRQQSQHEEYSEEDEDGSSSAPETPDLVPANDDTAVKHEPSRHVDYLSHNWKESDISASWRYIVLRRKDVANAARLENASWRTWTKAKYNLKTVAPESVNWLKDYDVTWLYGPLYDEPCQSYIMNNGGSASPTLYNPEEHQKTDTSSVAANTASTKPILKKKSVSQMMLSRPPLESRHSDDNNHMQMYLRHHNYRHRPRIDAPSTENISDSINRQYLSNPRHQAPASSSSISSLSVTNNNNNDTSSVSTSHKPERHIHFNDRVEQCRAVEYEDPPDDEPLHQEHTTDYDDTNHNHSTSIYDNYDDDDDEDGDEDDDDDDEDEAGLFLMVKSPSSLAANKYKAPTTGTPIIEPLPATTLKYEYDENEREARRTEEATSVAYAMSHNTANRRHNYKTYDYSSVYQSPSHSPQSSPRQTSYESLSEDTPVFQASSKSATPQTTTANAVGHVDNHLPPVTSVLMGQTELVEDGSSVQEENTHEPTVTEHHRSRSLGKLNDAVNAAKGMAHSVWPGSWKRSH</sequence>
<dbReference type="EMBL" id="SWFS01000282">
    <property type="protein sequence ID" value="KAA8911509.1"/>
    <property type="molecule type" value="Genomic_DNA"/>
</dbReference>
<dbReference type="InterPro" id="IPR013860">
    <property type="entry name" value="AreA_GATA"/>
</dbReference>
<feature type="compositionally biased region" description="Basic and acidic residues" evidence="1">
    <location>
        <begin position="573"/>
        <end position="583"/>
    </location>
</feature>
<feature type="domain" description="Nitrogen regulatory protein areA GATA-like" evidence="2">
    <location>
        <begin position="157"/>
        <end position="184"/>
    </location>
</feature>
<protein>
    <recommendedName>
        <fullName evidence="2">Nitrogen regulatory protein areA GATA-like domain-containing protein</fullName>
    </recommendedName>
</protein>
<feature type="compositionally biased region" description="Low complexity" evidence="1">
    <location>
        <begin position="497"/>
        <end position="515"/>
    </location>
</feature>
<name>A0A642V2S8_9ASCO</name>
<keyword evidence="4" id="KW-1185">Reference proteome</keyword>
<feature type="compositionally biased region" description="Low complexity" evidence="1">
    <location>
        <begin position="325"/>
        <end position="348"/>
    </location>
</feature>
<feature type="compositionally biased region" description="Acidic residues" evidence="1">
    <location>
        <begin position="400"/>
        <end position="418"/>
    </location>
</feature>
<dbReference type="GO" id="GO:0005773">
    <property type="term" value="C:vacuole"/>
    <property type="evidence" value="ECO:0007669"/>
    <property type="project" value="GOC"/>
</dbReference>
<feature type="compositionally biased region" description="Basic and acidic residues" evidence="1">
    <location>
        <begin position="376"/>
        <end position="391"/>
    </location>
</feature>
<feature type="compositionally biased region" description="Polar residues" evidence="1">
    <location>
        <begin position="526"/>
        <end position="538"/>
    </location>
</feature>
<gene>
    <name evidence="3" type="ORF">TRICI_003796</name>
</gene>
<dbReference type="OrthoDB" id="5563539at2759"/>
<organism evidence="3 4">
    <name type="scientific">Trichomonascus ciferrii</name>
    <dbReference type="NCBI Taxonomy" id="44093"/>
    <lineage>
        <taxon>Eukaryota</taxon>
        <taxon>Fungi</taxon>
        <taxon>Dikarya</taxon>
        <taxon>Ascomycota</taxon>
        <taxon>Saccharomycotina</taxon>
        <taxon>Dipodascomycetes</taxon>
        <taxon>Dipodascales</taxon>
        <taxon>Trichomonascaceae</taxon>
        <taxon>Trichomonascus</taxon>
        <taxon>Trichomonascus ciferrii complex</taxon>
    </lineage>
</organism>
<feature type="compositionally biased region" description="Polar residues" evidence="1">
    <location>
        <begin position="242"/>
        <end position="253"/>
    </location>
</feature>
<feature type="region of interest" description="Disordered" evidence="1">
    <location>
        <begin position="231"/>
        <end position="279"/>
    </location>
</feature>
<feature type="region of interest" description="Disordered" evidence="1">
    <location>
        <begin position="497"/>
        <end position="538"/>
    </location>
</feature>